<evidence type="ECO:0000313" key="3">
    <source>
        <dbReference type="Proteomes" id="UP000694411"/>
    </source>
</evidence>
<feature type="region of interest" description="Disordered" evidence="1">
    <location>
        <begin position="1"/>
        <end position="58"/>
    </location>
</feature>
<organism evidence="2 3">
    <name type="scientific">Theropithecus gelada</name>
    <name type="common">Gelada baboon</name>
    <dbReference type="NCBI Taxonomy" id="9565"/>
    <lineage>
        <taxon>Eukaryota</taxon>
        <taxon>Metazoa</taxon>
        <taxon>Chordata</taxon>
        <taxon>Craniata</taxon>
        <taxon>Vertebrata</taxon>
        <taxon>Euteleostomi</taxon>
        <taxon>Mammalia</taxon>
        <taxon>Eutheria</taxon>
        <taxon>Euarchontoglires</taxon>
        <taxon>Primates</taxon>
        <taxon>Haplorrhini</taxon>
        <taxon>Catarrhini</taxon>
        <taxon>Cercopithecidae</taxon>
        <taxon>Cercopithecinae</taxon>
        <taxon>Theropithecus</taxon>
    </lineage>
</organism>
<evidence type="ECO:0000256" key="1">
    <source>
        <dbReference type="SAM" id="MobiDB-lite"/>
    </source>
</evidence>
<dbReference type="Proteomes" id="UP000694411">
    <property type="component" value="Chromosome 16"/>
</dbReference>
<protein>
    <submittedName>
        <fullName evidence="2">Uncharacterized protein</fullName>
    </submittedName>
</protein>
<reference evidence="2" key="2">
    <citation type="submission" date="2025-08" db="UniProtKB">
        <authorList>
            <consortium name="Ensembl"/>
        </authorList>
    </citation>
    <scope>IDENTIFICATION</scope>
</reference>
<proteinExistence type="predicted"/>
<sequence>MAHSACTHRGGSSTERALKCCAPPRTHNSRIANRRLEREAAEASSDRGPGPPGSDFLSRGCAAALQVGVKMQKRSRGLSHGRSHLTVPRACLQTTEPRTPRPPHRPGPECAAHVWGSSARAIQARTKKSASPAPSPTLCPAPLAGGPSCSSWAWNSGCGRGCTHAGLTPCMWVLGGSPPFPVLVPGCFLVLPKKQVPRPNQPLSWCLPVPSACGPRGQNAGGWAGPDHAVLPGSLLVRRSSASGGPIMVT</sequence>
<reference evidence="2" key="1">
    <citation type="submission" date="2018-05" db="EMBL/GenBank/DDBJ databases">
        <title>Whole genome of Theropithecus gelada.</title>
        <authorList>
            <person name="Chiou K.L."/>
            <person name="Snyder-Mackler N."/>
        </authorList>
    </citation>
    <scope>NUCLEOTIDE SEQUENCE [LARGE SCALE GENOMIC DNA]</scope>
</reference>
<reference evidence="2" key="3">
    <citation type="submission" date="2025-09" db="UniProtKB">
        <authorList>
            <consortium name="Ensembl"/>
        </authorList>
    </citation>
    <scope>IDENTIFICATION</scope>
</reference>
<name>A0A8D2JZA1_THEGE</name>
<dbReference type="AlphaFoldDB" id="A0A8D2JZA1"/>
<accession>A0A8D2JZA1</accession>
<dbReference type="Ensembl" id="ENSTGET00000014441.1">
    <property type="protein sequence ID" value="ENSTGEP00000012011.1"/>
    <property type="gene ID" value="ENSTGEG00000009796.1"/>
</dbReference>
<evidence type="ECO:0000313" key="2">
    <source>
        <dbReference type="Ensembl" id="ENSTGEP00000012011.1"/>
    </source>
</evidence>
<keyword evidence="3" id="KW-1185">Reference proteome</keyword>
<feature type="compositionally biased region" description="Basic and acidic residues" evidence="1">
    <location>
        <begin position="34"/>
        <end position="45"/>
    </location>
</feature>